<evidence type="ECO:0008006" key="4">
    <source>
        <dbReference type="Google" id="ProtNLM"/>
    </source>
</evidence>
<dbReference type="EMBL" id="BPQQ01000025">
    <property type="protein sequence ID" value="GJE00398.1"/>
    <property type="molecule type" value="Genomic_DNA"/>
</dbReference>
<organism evidence="2 3">
    <name type="scientific">Methylobacterium isbiliense</name>
    <dbReference type="NCBI Taxonomy" id="315478"/>
    <lineage>
        <taxon>Bacteria</taxon>
        <taxon>Pseudomonadati</taxon>
        <taxon>Pseudomonadota</taxon>
        <taxon>Alphaproteobacteria</taxon>
        <taxon>Hyphomicrobiales</taxon>
        <taxon>Methylobacteriaceae</taxon>
        <taxon>Methylobacterium</taxon>
    </lineage>
</organism>
<feature type="transmembrane region" description="Helical" evidence="1">
    <location>
        <begin position="40"/>
        <end position="62"/>
    </location>
</feature>
<dbReference type="RefSeq" id="WP_238235288.1">
    <property type="nucleotide sequence ID" value="NZ_BPQQ01000025.1"/>
</dbReference>
<keyword evidence="1" id="KW-0812">Transmembrane</keyword>
<name>A0ABQ4SEQ8_9HYPH</name>
<proteinExistence type="predicted"/>
<feature type="transmembrane region" description="Helical" evidence="1">
    <location>
        <begin position="12"/>
        <end position="34"/>
    </location>
</feature>
<comment type="caution">
    <text evidence="2">The sequence shown here is derived from an EMBL/GenBank/DDBJ whole genome shotgun (WGS) entry which is preliminary data.</text>
</comment>
<reference evidence="2" key="1">
    <citation type="journal article" date="2021" name="Front. Microbiol.">
        <title>Comprehensive Comparative Genomics and Phenotyping of Methylobacterium Species.</title>
        <authorList>
            <person name="Alessa O."/>
            <person name="Ogura Y."/>
            <person name="Fujitani Y."/>
            <person name="Takami H."/>
            <person name="Hayashi T."/>
            <person name="Sahin N."/>
            <person name="Tani A."/>
        </authorList>
    </citation>
    <scope>NUCLEOTIDE SEQUENCE</scope>
    <source>
        <strain evidence="2">DSM 17168</strain>
    </source>
</reference>
<keyword evidence="3" id="KW-1185">Reference proteome</keyword>
<protein>
    <recommendedName>
        <fullName evidence="4">DUF4175 domain-containing protein</fullName>
    </recommendedName>
</protein>
<evidence type="ECO:0000256" key="1">
    <source>
        <dbReference type="SAM" id="Phobius"/>
    </source>
</evidence>
<keyword evidence="1" id="KW-0472">Membrane</keyword>
<dbReference type="Proteomes" id="UP001055153">
    <property type="component" value="Unassembled WGS sequence"/>
</dbReference>
<reference evidence="2" key="2">
    <citation type="submission" date="2021-08" db="EMBL/GenBank/DDBJ databases">
        <authorList>
            <person name="Tani A."/>
            <person name="Ola A."/>
            <person name="Ogura Y."/>
            <person name="Katsura K."/>
            <person name="Hayashi T."/>
        </authorList>
    </citation>
    <scope>NUCLEOTIDE SEQUENCE</scope>
    <source>
        <strain evidence="2">DSM 17168</strain>
    </source>
</reference>
<keyword evidence="1" id="KW-1133">Transmembrane helix</keyword>
<sequence length="68" mass="7265">MTRVPKAAEGRRVFRIPLLVGLTSLAGLLSALFFEGPGWVAAWIGLGLPLALVAWHVGLALIRTERTG</sequence>
<evidence type="ECO:0000313" key="2">
    <source>
        <dbReference type="EMBL" id="GJE00398.1"/>
    </source>
</evidence>
<evidence type="ECO:0000313" key="3">
    <source>
        <dbReference type="Proteomes" id="UP001055153"/>
    </source>
</evidence>
<accession>A0ABQ4SEQ8</accession>
<gene>
    <name evidence="2" type="ORF">GMJLKIPL_2320</name>
</gene>